<organism evidence="2 3">
    <name type="scientific">Pristionchus entomophagus</name>
    <dbReference type="NCBI Taxonomy" id="358040"/>
    <lineage>
        <taxon>Eukaryota</taxon>
        <taxon>Metazoa</taxon>
        <taxon>Ecdysozoa</taxon>
        <taxon>Nematoda</taxon>
        <taxon>Chromadorea</taxon>
        <taxon>Rhabditida</taxon>
        <taxon>Rhabditina</taxon>
        <taxon>Diplogasteromorpha</taxon>
        <taxon>Diplogasteroidea</taxon>
        <taxon>Neodiplogasteridae</taxon>
        <taxon>Pristionchus</taxon>
    </lineage>
</organism>
<evidence type="ECO:0000313" key="2">
    <source>
        <dbReference type="EMBL" id="GMS78853.1"/>
    </source>
</evidence>
<accession>A0AAV5SDV0</accession>
<gene>
    <name evidence="2" type="ORF">PENTCL1PPCAC_1028</name>
</gene>
<sequence length="420" mass="49412">NSSEYSMGQWMSFFWRSEANEELTDNFGNRQNDVQMDKMKKEPSGLGDDDFLSHLPDLCLVEIFQHLTRKDLYNILTVSKRMTPFYSNHYLDKVKWKTGNLTLFQTERGYGFELLVCCDEYPWVNPINHDHDLLWNYSCHYEIYKNEDGAIIEKKNVNGSLRESSFSCRHDWFVPDQFFSALFDIQCHHEVKYLVIIDIPFDTPLFISKLQAALAGHKVQAVQCMKMPCSTITNANRMSFAQMCKNASRIDLRQSSYLNALINEEFLNQIGDSGLQELWNEDLRPIDAFKHRFSVAKTMLPCLIRIKSLYLPTMILDTNWVAELCMMYIDARKSRSRNIGAWQFSVDQPITSQMISQRIRPTHYEYKTSLGDHRDEQCEHFIIRKRDRMSASIHSRNYPVNDDQQLHVVTMSFDVENFEW</sequence>
<evidence type="ECO:0000313" key="3">
    <source>
        <dbReference type="Proteomes" id="UP001432027"/>
    </source>
</evidence>
<evidence type="ECO:0000259" key="1">
    <source>
        <dbReference type="PROSITE" id="PS50181"/>
    </source>
</evidence>
<feature type="non-terminal residue" evidence="2">
    <location>
        <position position="1"/>
    </location>
</feature>
<keyword evidence="3" id="KW-1185">Reference proteome</keyword>
<reference evidence="2" key="1">
    <citation type="submission" date="2023-10" db="EMBL/GenBank/DDBJ databases">
        <title>Genome assembly of Pristionchus species.</title>
        <authorList>
            <person name="Yoshida K."/>
            <person name="Sommer R.J."/>
        </authorList>
    </citation>
    <scope>NUCLEOTIDE SEQUENCE</scope>
    <source>
        <strain evidence="2">RS0144</strain>
    </source>
</reference>
<dbReference type="InterPro" id="IPR036047">
    <property type="entry name" value="F-box-like_dom_sf"/>
</dbReference>
<dbReference type="InterPro" id="IPR001810">
    <property type="entry name" value="F-box_dom"/>
</dbReference>
<dbReference type="Proteomes" id="UP001432027">
    <property type="component" value="Unassembled WGS sequence"/>
</dbReference>
<name>A0AAV5SDV0_9BILA</name>
<dbReference type="PROSITE" id="PS50181">
    <property type="entry name" value="FBOX"/>
    <property type="match status" value="1"/>
</dbReference>
<protein>
    <recommendedName>
        <fullName evidence="1">F-box domain-containing protein</fullName>
    </recommendedName>
</protein>
<dbReference type="SUPFAM" id="SSF81383">
    <property type="entry name" value="F-box domain"/>
    <property type="match status" value="1"/>
</dbReference>
<dbReference type="Pfam" id="PF00646">
    <property type="entry name" value="F-box"/>
    <property type="match status" value="1"/>
</dbReference>
<comment type="caution">
    <text evidence="2">The sequence shown here is derived from an EMBL/GenBank/DDBJ whole genome shotgun (WGS) entry which is preliminary data.</text>
</comment>
<dbReference type="EMBL" id="BTSX01000001">
    <property type="protein sequence ID" value="GMS78853.1"/>
    <property type="molecule type" value="Genomic_DNA"/>
</dbReference>
<feature type="domain" description="F-box" evidence="1">
    <location>
        <begin position="49"/>
        <end position="99"/>
    </location>
</feature>
<dbReference type="AlphaFoldDB" id="A0AAV5SDV0"/>
<proteinExistence type="predicted"/>